<keyword evidence="4" id="KW-1185">Reference proteome</keyword>
<dbReference type="InterPro" id="IPR051916">
    <property type="entry name" value="GPI-anchor_lipid_remodeler"/>
</dbReference>
<dbReference type="Proteomes" id="UP001566331">
    <property type="component" value="Unassembled WGS sequence"/>
</dbReference>
<dbReference type="InterPro" id="IPR005135">
    <property type="entry name" value="Endo/exonuclease/phosphatase"/>
</dbReference>
<protein>
    <submittedName>
        <fullName evidence="3">Endonuclease/exonuclease/phosphatase family protein</fullName>
    </submittedName>
</protein>
<dbReference type="PANTHER" id="PTHR14859">
    <property type="entry name" value="CALCOFLUOR WHITE HYPERSENSITIVE PROTEIN PRECURSOR"/>
    <property type="match status" value="1"/>
</dbReference>
<evidence type="ECO:0000313" key="4">
    <source>
        <dbReference type="Proteomes" id="UP001566331"/>
    </source>
</evidence>
<sequence>MIRTLARLLPSVATLVMLSACATGSSHAPDASTDDDDATLSVVTLNIYHDRDGWDRRRPLVIEGLRELRPDVIGLQEVLQHEALRNQAEDIADALGYEYHFVSTAPQDEAKRYGNAILTRHPILERSERRLRPLEDSRTVAHVRIAVDGRPVDIYDTHLHHTAEGGAMRAEQLADVLAHIDENDDGTPMVLMGDFNAEVTLPELQPLTDRYLDAFGSTHPGDDVTTLNPHYFPDRHERIDHIFVQGGRFEVLEARRVLDRPDAAGTWPTDHFGIYARLRLVPAR</sequence>
<feature type="domain" description="Endonuclease/exonuclease/phosphatase" evidence="2">
    <location>
        <begin position="43"/>
        <end position="271"/>
    </location>
</feature>
<evidence type="ECO:0000259" key="2">
    <source>
        <dbReference type="Pfam" id="PF03372"/>
    </source>
</evidence>
<evidence type="ECO:0000256" key="1">
    <source>
        <dbReference type="SAM" id="SignalP"/>
    </source>
</evidence>
<dbReference type="Gene3D" id="3.60.10.10">
    <property type="entry name" value="Endonuclease/exonuclease/phosphatase"/>
    <property type="match status" value="1"/>
</dbReference>
<accession>A0ABV4HLN5</accession>
<dbReference type="GO" id="GO:0004519">
    <property type="term" value="F:endonuclease activity"/>
    <property type="evidence" value="ECO:0007669"/>
    <property type="project" value="UniProtKB-KW"/>
</dbReference>
<keyword evidence="3" id="KW-0255">Endonuclease</keyword>
<dbReference type="EMBL" id="JBFWIC010000003">
    <property type="protein sequence ID" value="MEZ0473634.1"/>
    <property type="molecule type" value="Genomic_DNA"/>
</dbReference>
<keyword evidence="1" id="KW-0732">Signal</keyword>
<dbReference type="Pfam" id="PF03372">
    <property type="entry name" value="Exo_endo_phos"/>
    <property type="match status" value="1"/>
</dbReference>
<proteinExistence type="predicted"/>
<dbReference type="PROSITE" id="PS51257">
    <property type="entry name" value="PROKAR_LIPOPROTEIN"/>
    <property type="match status" value="1"/>
</dbReference>
<keyword evidence="3" id="KW-0540">Nuclease</keyword>
<reference evidence="3 4" key="1">
    <citation type="submission" date="2024-07" db="EMBL/GenBank/DDBJ databases">
        <title>Luteimonas salilacus sp. nov., isolated from the shore soil of Salt Lake in Tibet of China.</title>
        <authorList>
            <person name="Zhang X."/>
            <person name="Li A."/>
        </authorList>
    </citation>
    <scope>NUCLEOTIDE SEQUENCE [LARGE SCALE GENOMIC DNA]</scope>
    <source>
        <strain evidence="3 4">B3-2-R+30</strain>
    </source>
</reference>
<feature type="signal peptide" evidence="1">
    <location>
        <begin position="1"/>
        <end position="28"/>
    </location>
</feature>
<keyword evidence="3" id="KW-0378">Hydrolase</keyword>
<gene>
    <name evidence="3" type="ORF">AB6713_03250</name>
</gene>
<name>A0ABV4HLN5_9GAMM</name>
<dbReference type="InterPro" id="IPR036691">
    <property type="entry name" value="Endo/exonu/phosph_ase_sf"/>
</dbReference>
<evidence type="ECO:0000313" key="3">
    <source>
        <dbReference type="EMBL" id="MEZ0473634.1"/>
    </source>
</evidence>
<organism evidence="3 4">
    <name type="scientific">Luteimonas salinilitoris</name>
    <dbReference type="NCBI Taxonomy" id="3237697"/>
    <lineage>
        <taxon>Bacteria</taxon>
        <taxon>Pseudomonadati</taxon>
        <taxon>Pseudomonadota</taxon>
        <taxon>Gammaproteobacteria</taxon>
        <taxon>Lysobacterales</taxon>
        <taxon>Lysobacteraceae</taxon>
        <taxon>Luteimonas</taxon>
    </lineage>
</organism>
<dbReference type="RefSeq" id="WP_370563012.1">
    <property type="nucleotide sequence ID" value="NZ_JBFWIB010000002.1"/>
</dbReference>
<comment type="caution">
    <text evidence="3">The sequence shown here is derived from an EMBL/GenBank/DDBJ whole genome shotgun (WGS) entry which is preliminary data.</text>
</comment>
<dbReference type="PANTHER" id="PTHR14859:SF15">
    <property type="entry name" value="ENDONUCLEASE_EXONUCLEASE_PHOSPHATASE DOMAIN-CONTAINING PROTEIN"/>
    <property type="match status" value="1"/>
</dbReference>
<feature type="chain" id="PRO_5045257449" evidence="1">
    <location>
        <begin position="29"/>
        <end position="284"/>
    </location>
</feature>
<dbReference type="SUPFAM" id="SSF56219">
    <property type="entry name" value="DNase I-like"/>
    <property type="match status" value="1"/>
</dbReference>